<dbReference type="Proteomes" id="UP000838672">
    <property type="component" value="Unassembled WGS sequence"/>
</dbReference>
<dbReference type="RefSeq" id="WP_237468488.1">
    <property type="nucleotide sequence ID" value="NZ_CAKLDI010000002.1"/>
</dbReference>
<comment type="caution">
    <text evidence="8">The sequence shown here is derived from an EMBL/GenBank/DDBJ whole genome shotgun (WGS) entry which is preliminary data.</text>
</comment>
<dbReference type="SUPFAM" id="SSF111369">
    <property type="entry name" value="HlyD-like secretion proteins"/>
    <property type="match status" value="1"/>
</dbReference>
<dbReference type="Gene3D" id="2.40.50.100">
    <property type="match status" value="1"/>
</dbReference>
<feature type="domain" description="CusB-like beta-barrel" evidence="7">
    <location>
        <begin position="257"/>
        <end position="333"/>
    </location>
</feature>
<evidence type="ECO:0000256" key="2">
    <source>
        <dbReference type="ARBA" id="ARBA00022448"/>
    </source>
</evidence>
<dbReference type="InterPro" id="IPR058790">
    <property type="entry name" value="BSH_CusB"/>
</dbReference>
<feature type="domain" description="CusB-like three alpha-helical bundle" evidence="5">
    <location>
        <begin position="172"/>
        <end position="219"/>
    </location>
</feature>
<dbReference type="PANTHER" id="PTHR30097:SF15">
    <property type="entry name" value="CATION EFFLUX SYSTEM PROTEIN CUSB"/>
    <property type="match status" value="1"/>
</dbReference>
<feature type="compositionally biased region" description="Basic and acidic residues" evidence="3">
    <location>
        <begin position="574"/>
        <end position="590"/>
    </location>
</feature>
<evidence type="ECO:0000313" key="9">
    <source>
        <dbReference type="Proteomes" id="UP000838672"/>
    </source>
</evidence>
<dbReference type="InterPro" id="IPR045800">
    <property type="entry name" value="HMBD"/>
</dbReference>
<reference evidence="8" key="1">
    <citation type="submission" date="2021-11" db="EMBL/GenBank/DDBJ databases">
        <authorList>
            <person name="Rodrigo-Torres L."/>
            <person name="Arahal R. D."/>
            <person name="Lucena T."/>
        </authorList>
    </citation>
    <scope>NUCLEOTIDE SEQUENCE</scope>
    <source>
        <strain evidence="8">CECT 7929</strain>
    </source>
</reference>
<dbReference type="Pfam" id="PF19335">
    <property type="entry name" value="HMBD"/>
    <property type="match status" value="1"/>
</dbReference>
<dbReference type="Pfam" id="PF25919">
    <property type="entry name" value="BSH_CusB"/>
    <property type="match status" value="1"/>
</dbReference>
<feature type="region of interest" description="Disordered" evidence="3">
    <location>
        <begin position="519"/>
        <end position="590"/>
    </location>
</feature>
<dbReference type="InterPro" id="IPR051909">
    <property type="entry name" value="MFP_Cation_Efflux"/>
</dbReference>
<evidence type="ECO:0008006" key="10">
    <source>
        <dbReference type="Google" id="ProtNLM"/>
    </source>
</evidence>
<proteinExistence type="inferred from homology"/>
<feature type="compositionally biased region" description="Polar residues" evidence="3">
    <location>
        <begin position="562"/>
        <end position="573"/>
    </location>
</feature>
<comment type="similarity">
    <text evidence="1">Belongs to the membrane fusion protein (MFP) (TC 8.A.1) family.</text>
</comment>
<dbReference type="Gene3D" id="6.10.140.730">
    <property type="match status" value="1"/>
</dbReference>
<organism evidence="8 9">
    <name type="scientific">Vibrio stylophorae</name>
    <dbReference type="NCBI Taxonomy" id="659351"/>
    <lineage>
        <taxon>Bacteria</taxon>
        <taxon>Pseudomonadati</taxon>
        <taxon>Pseudomonadota</taxon>
        <taxon>Gammaproteobacteria</taxon>
        <taxon>Vibrionales</taxon>
        <taxon>Vibrionaceae</taxon>
        <taxon>Vibrio</taxon>
    </lineage>
</organism>
<dbReference type="InterPro" id="IPR042230">
    <property type="entry name" value="CusF_sf"/>
</dbReference>
<evidence type="ECO:0000256" key="1">
    <source>
        <dbReference type="ARBA" id="ARBA00009477"/>
    </source>
</evidence>
<evidence type="ECO:0000259" key="4">
    <source>
        <dbReference type="Pfam" id="PF19335"/>
    </source>
</evidence>
<name>A0ABM8ZY47_9VIBR</name>
<feature type="domain" description="Heavy metal binding" evidence="4">
    <location>
        <begin position="57"/>
        <end position="83"/>
    </location>
</feature>
<dbReference type="PANTHER" id="PTHR30097">
    <property type="entry name" value="CATION EFFLUX SYSTEM PROTEIN CUSB"/>
    <property type="match status" value="1"/>
</dbReference>
<dbReference type="Gene3D" id="2.40.30.170">
    <property type="match status" value="1"/>
</dbReference>
<dbReference type="Gene3D" id="2.160.10.20">
    <property type="entry name" value="Insect antifreeze protein"/>
    <property type="match status" value="1"/>
</dbReference>
<evidence type="ECO:0000259" key="6">
    <source>
        <dbReference type="Pfam" id="PF25919"/>
    </source>
</evidence>
<feature type="domain" description="CusB-like barrel-sandwich hybrid" evidence="6">
    <location>
        <begin position="139"/>
        <end position="251"/>
    </location>
</feature>
<keyword evidence="2" id="KW-0813">Transport</keyword>
<feature type="compositionally biased region" description="Basic and acidic residues" evidence="3">
    <location>
        <begin position="545"/>
        <end position="561"/>
    </location>
</feature>
<sequence length="590" mass="65281">MKPTQNKNSFSKNKLALIIAGTLSVGVLLGWQIQSMSGHGGMHANGAQSDTDKQPLYWVAPMDASYRRDGPGKSPMGMDLVPVYEESGASADPAGTVRIDPSVVQNLGVRTVAVSQGPLEQSINSLGVIEFNPELQWQVNLRVSGWVDALKVNRVGERVKKGAPLFALYSPQWVKAQQEYLDALSDGRRHMIQAAYNRLIALGVDVESIAQLKKERQVSRSLWVRAPADGVIGDLAIVEGAYVAPQQMLLRAGSLNTVWVQAEVFEQQGYLIQTGDPVTMRVPALPGQRWQGRVDYRYPVVDGKTRAQTLRLVFENPDQTLLPNMYAALEIKPAGEANMLRVPRQAVIEDGHMSRVVLALGDGKYRSVRIEKAGESQDWVGVKQGLTLGQQVVTSAQFLLDSESSKSADFSRIEGAPDRQWVTGSVSAATDSPQQWILSHGPVSAWQWPAMVMPFTVADGVDTSVLKVGMPIRFAIEKQGDDYWIAEFDWQYQGAEKQTTMSSDGMNHDNMDHSQMDHAQMGHAQTEQDEMDHSQMGRSQMNHAQMDHAQMEQGEMDHSQMEHSQMNNSQMDHSQMDHGEMNHSAHEVTP</sequence>
<dbReference type="NCBIfam" id="TIGR01730">
    <property type="entry name" value="RND_mfp"/>
    <property type="match status" value="1"/>
</dbReference>
<dbReference type="InterPro" id="IPR006143">
    <property type="entry name" value="RND_pump_MFP"/>
</dbReference>
<dbReference type="Gene3D" id="2.40.420.20">
    <property type="match status" value="1"/>
</dbReference>
<keyword evidence="9" id="KW-1185">Reference proteome</keyword>
<dbReference type="Pfam" id="PF11604">
    <property type="entry name" value="CusF_Ec"/>
    <property type="match status" value="1"/>
</dbReference>
<dbReference type="Gene3D" id="2.40.50.320">
    <property type="entry name" value="Copper binding periplasmic protein CusF"/>
    <property type="match status" value="1"/>
</dbReference>
<protein>
    <recommendedName>
        <fullName evidence="10">Efflux RND transporter periplasmic adaptor subunit</fullName>
    </recommendedName>
</protein>
<gene>
    <name evidence="8" type="ORF">VST7929_03126</name>
</gene>
<dbReference type="Pfam" id="PF25869">
    <property type="entry name" value="3HB_CusB"/>
    <property type="match status" value="1"/>
</dbReference>
<evidence type="ECO:0000259" key="7">
    <source>
        <dbReference type="Pfam" id="PF25954"/>
    </source>
</evidence>
<dbReference type="EMBL" id="CAKLDI010000002">
    <property type="protein sequence ID" value="CAH0535582.1"/>
    <property type="molecule type" value="Genomic_DNA"/>
</dbReference>
<dbReference type="Pfam" id="PF25954">
    <property type="entry name" value="Beta-barrel_RND_2"/>
    <property type="match status" value="1"/>
</dbReference>
<evidence type="ECO:0000259" key="5">
    <source>
        <dbReference type="Pfam" id="PF25869"/>
    </source>
</evidence>
<evidence type="ECO:0000256" key="3">
    <source>
        <dbReference type="SAM" id="MobiDB-lite"/>
    </source>
</evidence>
<accession>A0ABM8ZY47</accession>
<dbReference type="InterPro" id="IPR021647">
    <property type="entry name" value="CusF_Ec"/>
</dbReference>
<dbReference type="InterPro" id="IPR058791">
    <property type="entry name" value="3HB_CusB"/>
</dbReference>
<dbReference type="InterPro" id="IPR058792">
    <property type="entry name" value="Beta-barrel_RND_2"/>
</dbReference>
<evidence type="ECO:0000313" key="8">
    <source>
        <dbReference type="EMBL" id="CAH0535582.1"/>
    </source>
</evidence>